<sequence length="103" mass="12011">MALFPPILVPLIVCLFAQQVYSLLLMRLLFGDHVLFSLRKQRKLISRIKDQCANDRYRLLVRVTIACTDEQPHNGKTRETKNGNTPEDEKQKVETQNLRSQQM</sequence>
<keyword evidence="2" id="KW-1185">Reference proteome</keyword>
<accession>A0ACC2B6Y8</accession>
<dbReference type="Proteomes" id="UP001162992">
    <property type="component" value="Chromosome 17"/>
</dbReference>
<reference evidence="2" key="1">
    <citation type="journal article" date="2024" name="Proc. Natl. Acad. Sci. U.S.A.">
        <title>Extraordinary preservation of gene collinearity over three hundred million years revealed in homosporous lycophytes.</title>
        <authorList>
            <person name="Li C."/>
            <person name="Wickell D."/>
            <person name="Kuo L.Y."/>
            <person name="Chen X."/>
            <person name="Nie B."/>
            <person name="Liao X."/>
            <person name="Peng D."/>
            <person name="Ji J."/>
            <person name="Jenkins J."/>
            <person name="Williams M."/>
            <person name="Shu S."/>
            <person name="Plott C."/>
            <person name="Barry K."/>
            <person name="Rajasekar S."/>
            <person name="Grimwood J."/>
            <person name="Han X."/>
            <person name="Sun S."/>
            <person name="Hou Z."/>
            <person name="He W."/>
            <person name="Dai G."/>
            <person name="Sun C."/>
            <person name="Schmutz J."/>
            <person name="Leebens-Mack J.H."/>
            <person name="Li F.W."/>
            <person name="Wang L."/>
        </authorList>
    </citation>
    <scope>NUCLEOTIDE SEQUENCE [LARGE SCALE GENOMIC DNA]</scope>
    <source>
        <strain evidence="2">cv. PW_Plant_1</strain>
    </source>
</reference>
<comment type="caution">
    <text evidence="1">The sequence shown here is derived from an EMBL/GenBank/DDBJ whole genome shotgun (WGS) entry which is preliminary data.</text>
</comment>
<proteinExistence type="predicted"/>
<gene>
    <name evidence="1" type="ORF">O6H91_17G055700</name>
</gene>
<dbReference type="EMBL" id="CM055108">
    <property type="protein sequence ID" value="KAJ7525541.1"/>
    <property type="molecule type" value="Genomic_DNA"/>
</dbReference>
<protein>
    <submittedName>
        <fullName evidence="1">Uncharacterized protein</fullName>
    </submittedName>
</protein>
<evidence type="ECO:0000313" key="2">
    <source>
        <dbReference type="Proteomes" id="UP001162992"/>
    </source>
</evidence>
<evidence type="ECO:0000313" key="1">
    <source>
        <dbReference type="EMBL" id="KAJ7525541.1"/>
    </source>
</evidence>
<organism evidence="1 2">
    <name type="scientific">Diphasiastrum complanatum</name>
    <name type="common">Issler's clubmoss</name>
    <name type="synonym">Lycopodium complanatum</name>
    <dbReference type="NCBI Taxonomy" id="34168"/>
    <lineage>
        <taxon>Eukaryota</taxon>
        <taxon>Viridiplantae</taxon>
        <taxon>Streptophyta</taxon>
        <taxon>Embryophyta</taxon>
        <taxon>Tracheophyta</taxon>
        <taxon>Lycopodiopsida</taxon>
        <taxon>Lycopodiales</taxon>
        <taxon>Lycopodiaceae</taxon>
        <taxon>Lycopodioideae</taxon>
        <taxon>Diphasiastrum</taxon>
    </lineage>
</organism>
<name>A0ACC2B6Y8_DIPCM</name>